<proteinExistence type="predicted"/>
<organism evidence="1">
    <name type="scientific">Rhizophora mucronata</name>
    <name type="common">Asiatic mangrove</name>
    <dbReference type="NCBI Taxonomy" id="61149"/>
    <lineage>
        <taxon>Eukaryota</taxon>
        <taxon>Viridiplantae</taxon>
        <taxon>Streptophyta</taxon>
        <taxon>Embryophyta</taxon>
        <taxon>Tracheophyta</taxon>
        <taxon>Spermatophyta</taxon>
        <taxon>Magnoliopsida</taxon>
        <taxon>eudicotyledons</taxon>
        <taxon>Gunneridae</taxon>
        <taxon>Pentapetalae</taxon>
        <taxon>rosids</taxon>
        <taxon>fabids</taxon>
        <taxon>Malpighiales</taxon>
        <taxon>Rhizophoraceae</taxon>
        <taxon>Rhizophora</taxon>
    </lineage>
</organism>
<accession>A0A2P2QDF7</accession>
<name>A0A2P2QDF7_RHIMU</name>
<sequence length="35" mass="3813">MVKQHSFVSAIIVILQDLDHSGLEAHKVSHCASLV</sequence>
<protein>
    <submittedName>
        <fullName evidence="1">Uncharacterized protein</fullName>
    </submittedName>
</protein>
<reference evidence="1" key="1">
    <citation type="submission" date="2018-02" db="EMBL/GenBank/DDBJ databases">
        <title>Rhizophora mucronata_Transcriptome.</title>
        <authorList>
            <person name="Meera S.P."/>
            <person name="Sreeshan A."/>
            <person name="Augustine A."/>
        </authorList>
    </citation>
    <scope>NUCLEOTIDE SEQUENCE</scope>
    <source>
        <tissue evidence="1">Leaf</tissue>
    </source>
</reference>
<dbReference type="EMBL" id="GGEC01084528">
    <property type="protein sequence ID" value="MBX65012.1"/>
    <property type="molecule type" value="Transcribed_RNA"/>
</dbReference>
<evidence type="ECO:0000313" key="1">
    <source>
        <dbReference type="EMBL" id="MBX65012.1"/>
    </source>
</evidence>
<dbReference type="AlphaFoldDB" id="A0A2P2QDF7"/>